<proteinExistence type="predicted"/>
<dbReference type="KEGG" id="sog:RA178_06195"/>
<sequence>MRTLEELTKTYLCTSSNFYKRVNPEPFLYKKRMLNHLMTDELTLEEFDILTKHYQQLKKDWMESKKNFKACLMGMSPHELSNTTISQRG</sequence>
<name>A0AA50KFU2_9GAMM</name>
<dbReference type="Proteomes" id="UP001236800">
    <property type="component" value="Chromosome"/>
</dbReference>
<accession>A0AA50KFU2</accession>
<dbReference type="RefSeq" id="WP_306684938.1">
    <property type="nucleotide sequence ID" value="NZ_CP132914.1"/>
</dbReference>
<dbReference type="EMBL" id="CP132914">
    <property type="protein sequence ID" value="WMB74202.1"/>
    <property type="molecule type" value="Genomic_DNA"/>
</dbReference>
<dbReference type="GeneID" id="301338757"/>
<organism evidence="1">
    <name type="scientific">Shewanella oncorhynchi</name>
    <dbReference type="NCBI Taxonomy" id="2726434"/>
    <lineage>
        <taxon>Bacteria</taxon>
        <taxon>Pseudomonadati</taxon>
        <taxon>Pseudomonadota</taxon>
        <taxon>Gammaproteobacteria</taxon>
        <taxon>Alteromonadales</taxon>
        <taxon>Shewanellaceae</taxon>
        <taxon>Shewanella</taxon>
    </lineage>
</organism>
<gene>
    <name evidence="1" type="ORF">RA178_06195</name>
</gene>
<reference evidence="1" key="1">
    <citation type="submission" date="2023-08" db="EMBL/GenBank/DDBJ databases">
        <title>Complete genome sequence of Shewanella oncorhynchi Z-P2, a siderophore putrebactin-producing bacterium.</title>
        <authorList>
            <person name="Zhang Y."/>
        </authorList>
    </citation>
    <scope>NUCLEOTIDE SEQUENCE</scope>
    <source>
        <strain evidence="1">Z-P2</strain>
    </source>
</reference>
<evidence type="ECO:0000313" key="1">
    <source>
        <dbReference type="EMBL" id="WMB74202.1"/>
    </source>
</evidence>
<dbReference type="AlphaFoldDB" id="A0AA50KFU2"/>
<protein>
    <submittedName>
        <fullName evidence="1">Uncharacterized protein</fullName>
    </submittedName>
</protein>